<dbReference type="SUPFAM" id="SSF46785">
    <property type="entry name" value="Winged helix' DNA-binding domain"/>
    <property type="match status" value="1"/>
</dbReference>
<dbReference type="GO" id="GO:0006952">
    <property type="term" value="P:defense response"/>
    <property type="evidence" value="ECO:0007669"/>
    <property type="project" value="UniProtKB-KW"/>
</dbReference>
<evidence type="ECO:0000256" key="2">
    <source>
        <dbReference type="ARBA" id="ARBA00022737"/>
    </source>
</evidence>
<dbReference type="Gene3D" id="3.80.10.10">
    <property type="entry name" value="Ribonuclease Inhibitor"/>
    <property type="match status" value="3"/>
</dbReference>
<dbReference type="InterPro" id="IPR035897">
    <property type="entry name" value="Toll_tir_struct_dom_sf"/>
</dbReference>
<evidence type="ECO:0000313" key="7">
    <source>
        <dbReference type="Proteomes" id="UP000712600"/>
    </source>
</evidence>
<reference evidence="6" key="1">
    <citation type="submission" date="2019-12" db="EMBL/GenBank/DDBJ databases">
        <title>Genome sequencing and annotation of Brassica cretica.</title>
        <authorList>
            <person name="Studholme D.J."/>
            <person name="Sarris P."/>
        </authorList>
    </citation>
    <scope>NUCLEOTIDE SEQUENCE</scope>
    <source>
        <strain evidence="6">PFS-109/04</strain>
        <tissue evidence="6">Leaf</tissue>
    </source>
</reference>
<dbReference type="PANTHER" id="PTHR11017:SF432">
    <property type="entry name" value="TIR DOMAIN-CONTAINING PROTEIN"/>
    <property type="match status" value="1"/>
</dbReference>
<dbReference type="InterPro" id="IPR044974">
    <property type="entry name" value="Disease_R_plants"/>
</dbReference>
<dbReference type="InterPro" id="IPR036390">
    <property type="entry name" value="WH_DNA-bd_sf"/>
</dbReference>
<accession>A0A8S9RMT6</accession>
<dbReference type="InterPro" id="IPR032675">
    <property type="entry name" value="LRR_dom_sf"/>
</dbReference>
<dbReference type="InterPro" id="IPR000157">
    <property type="entry name" value="TIR_dom"/>
</dbReference>
<evidence type="ECO:0000259" key="5">
    <source>
        <dbReference type="PROSITE" id="PS50104"/>
    </source>
</evidence>
<dbReference type="Gene3D" id="3.40.50.10140">
    <property type="entry name" value="Toll/interleukin-1 receptor homology (TIR) domain"/>
    <property type="match status" value="1"/>
</dbReference>
<comment type="caution">
    <text evidence="6">The sequence shown here is derived from an EMBL/GenBank/DDBJ whole genome shotgun (WGS) entry which is preliminary data.</text>
</comment>
<dbReference type="InterPro" id="IPR058192">
    <property type="entry name" value="WHD_ROQ1-like"/>
</dbReference>
<evidence type="ECO:0000313" key="6">
    <source>
        <dbReference type="EMBL" id="KAF3574210.1"/>
    </source>
</evidence>
<dbReference type="GO" id="GO:0007165">
    <property type="term" value="P:signal transduction"/>
    <property type="evidence" value="ECO:0007669"/>
    <property type="project" value="InterPro"/>
</dbReference>
<proteinExistence type="predicted"/>
<keyword evidence="2" id="KW-0677">Repeat</keyword>
<dbReference type="InterPro" id="IPR003591">
    <property type="entry name" value="Leu-rich_rpt_typical-subtyp"/>
</dbReference>
<dbReference type="Pfam" id="PF23598">
    <property type="entry name" value="LRR_14"/>
    <property type="match status" value="1"/>
</dbReference>
<evidence type="ECO:0000256" key="1">
    <source>
        <dbReference type="ARBA" id="ARBA00022614"/>
    </source>
</evidence>
<dbReference type="PANTHER" id="PTHR11017">
    <property type="entry name" value="LEUCINE-RICH REPEAT-CONTAINING PROTEIN"/>
    <property type="match status" value="1"/>
</dbReference>
<dbReference type="AlphaFoldDB" id="A0A8S9RMT6"/>
<protein>
    <recommendedName>
        <fullName evidence="5">TIR domain-containing protein</fullName>
    </recommendedName>
</protein>
<dbReference type="InterPro" id="IPR042197">
    <property type="entry name" value="Apaf_helical"/>
</dbReference>
<feature type="region of interest" description="Disordered" evidence="4">
    <location>
        <begin position="102"/>
        <end position="128"/>
    </location>
</feature>
<dbReference type="PROSITE" id="PS50104">
    <property type="entry name" value="TIR"/>
    <property type="match status" value="1"/>
</dbReference>
<dbReference type="Pfam" id="PF01582">
    <property type="entry name" value="TIR"/>
    <property type="match status" value="1"/>
</dbReference>
<dbReference type="SUPFAM" id="SSF52540">
    <property type="entry name" value="P-loop containing nucleoside triphosphate hydrolases"/>
    <property type="match status" value="1"/>
</dbReference>
<dbReference type="Pfam" id="PF23282">
    <property type="entry name" value="WHD_ROQ1"/>
    <property type="match status" value="1"/>
</dbReference>
<sequence>MEAIEDSVAFIVVLSPDYAKSHWCLKELAKLCDLRSLGRPILPIFYEVDPWSFRRQCPFEMDFEEHTKRFGEEEIQRWREAMKIVGNISGYVYRLCPSRIGSSLTPSSASEAKTRATTSRSGSTRREGKKFVSLATTMVWNQEEMRSLQASVVSYALQSENVSETTENSVEEDMIELVVKSVLAQVSNTPEKVGEYTVGLESRVQDLMNLLLELSKKIVKITGKLPLAVEVFGSHMYDKKEDEWLTELEKLENTQPGDLQSVLALSFKSLGDEAKTVFLDIACLFLKMGITKEEVMDVLKGCGLNAEAALTVLRQKSLVKILSDKDNSLWMHDQIRDMGMQMVLNESREDPEMRSRLWDRGEIMNVLNYVKGTTSIRGIVLDFKKKFVRHETAVEIASSNLQNNPGISSAVSYVKNMFVKFPEEEKTKTSEITIPIEPFAPMEKLRLLQINHVELEGDLKLLPSELKWIQWRDCPLKDVPPVFLDRQLAVLDLSESGIRRVQTLWFKKDSENLKVVNMRGCHSLEAIPDLSNHKALEKLVFERCKLLVKVPRSVGNLSKLLHLDFSYCTNLTEFLADVSKLKHLEKLFLSGCSNLSVLPENIGDMTRLKELLLDGTAIKNLPESIGSLEKLEKLSLYGCRSIQKIPECVGRLTSLKELDVSDTALQILPSSIGGLINLKKLRLMHCTSLTKIPDTINELKSLEEFFINGSGVEELPLNLGSLQSLTEFSAGGCKLLKKVPSSIGMLNNLFQLELDHTPIVTLPEETGDLRFIQKLELRNCKSLKFLPKSIGGMDTLKSLYLTGSEIEELPEEFGKLEKLVLLQMNKCKKLKRLPNSFGDLNIGASQVSAAYPTSKSSAVATDMSSEVVFYASKLAEPEAVNHRHWSSLVELLHQHSHAHIFHLEQLH</sequence>
<evidence type="ECO:0000256" key="4">
    <source>
        <dbReference type="SAM" id="MobiDB-lite"/>
    </source>
</evidence>
<dbReference type="InterPro" id="IPR055414">
    <property type="entry name" value="LRR_R13L4/SHOC2-like"/>
</dbReference>
<feature type="domain" description="TIR" evidence="5">
    <location>
        <begin position="1"/>
        <end position="121"/>
    </location>
</feature>
<dbReference type="EMBL" id="QGKX02000095">
    <property type="protein sequence ID" value="KAF3574210.1"/>
    <property type="molecule type" value="Genomic_DNA"/>
</dbReference>
<keyword evidence="1" id="KW-0433">Leucine-rich repeat</keyword>
<feature type="compositionally biased region" description="Polar residues" evidence="4">
    <location>
        <begin position="102"/>
        <end position="111"/>
    </location>
</feature>
<dbReference type="SUPFAM" id="SSF52047">
    <property type="entry name" value="RNI-like"/>
    <property type="match status" value="1"/>
</dbReference>
<keyword evidence="3" id="KW-0611">Plant defense</keyword>
<dbReference type="InterPro" id="IPR027417">
    <property type="entry name" value="P-loop_NTPase"/>
</dbReference>
<name>A0A8S9RMT6_BRACR</name>
<dbReference type="Proteomes" id="UP000712600">
    <property type="component" value="Unassembled WGS sequence"/>
</dbReference>
<gene>
    <name evidence="6" type="ORF">F2Q69_00061270</name>
</gene>
<dbReference type="SUPFAM" id="SSF52200">
    <property type="entry name" value="Toll/Interleukin receptor TIR domain"/>
    <property type="match status" value="1"/>
</dbReference>
<evidence type="ECO:0000256" key="3">
    <source>
        <dbReference type="ARBA" id="ARBA00022821"/>
    </source>
</evidence>
<organism evidence="6 7">
    <name type="scientific">Brassica cretica</name>
    <name type="common">Mustard</name>
    <dbReference type="NCBI Taxonomy" id="69181"/>
    <lineage>
        <taxon>Eukaryota</taxon>
        <taxon>Viridiplantae</taxon>
        <taxon>Streptophyta</taxon>
        <taxon>Embryophyta</taxon>
        <taxon>Tracheophyta</taxon>
        <taxon>Spermatophyta</taxon>
        <taxon>Magnoliopsida</taxon>
        <taxon>eudicotyledons</taxon>
        <taxon>Gunneridae</taxon>
        <taxon>Pentapetalae</taxon>
        <taxon>rosids</taxon>
        <taxon>malvids</taxon>
        <taxon>Brassicales</taxon>
        <taxon>Brassicaceae</taxon>
        <taxon>Brassiceae</taxon>
        <taxon>Brassica</taxon>
    </lineage>
</organism>
<dbReference type="Gene3D" id="1.10.8.430">
    <property type="entry name" value="Helical domain of apoptotic protease-activating factors"/>
    <property type="match status" value="1"/>
</dbReference>
<dbReference type="SMART" id="SM00369">
    <property type="entry name" value="LRR_TYP"/>
    <property type="match status" value="6"/>
</dbReference>